<keyword evidence="6" id="KW-0547">Nucleotide-binding</keyword>
<dbReference type="InterPro" id="IPR036640">
    <property type="entry name" value="ABC1_TM_sf"/>
</dbReference>
<keyword evidence="2" id="KW-0813">Transport</keyword>
<evidence type="ECO:0000256" key="9">
    <source>
        <dbReference type="ARBA" id="ARBA00023136"/>
    </source>
</evidence>
<evidence type="ECO:0000256" key="3">
    <source>
        <dbReference type="ARBA" id="ARBA00022475"/>
    </source>
</evidence>
<keyword evidence="4" id="KW-0997">Cell inner membrane</keyword>
<feature type="transmembrane region" description="Helical" evidence="11">
    <location>
        <begin position="155"/>
        <end position="172"/>
    </location>
</feature>
<dbReference type="SUPFAM" id="SSF90123">
    <property type="entry name" value="ABC transporter transmembrane region"/>
    <property type="match status" value="1"/>
</dbReference>
<dbReference type="InterPro" id="IPR003593">
    <property type="entry name" value="AAA+_ATPase"/>
</dbReference>
<feature type="transmembrane region" description="Helical" evidence="11">
    <location>
        <begin position="300"/>
        <end position="322"/>
    </location>
</feature>
<dbReference type="EMBL" id="JAVRER010000009">
    <property type="protein sequence ID" value="MDT0415555.1"/>
    <property type="molecule type" value="Genomic_DNA"/>
</dbReference>
<proteinExistence type="inferred from homology"/>
<comment type="subcellular location">
    <subcellularLocation>
        <location evidence="1">Cell inner membrane</location>
        <topology evidence="1">Multi-pass membrane protein</topology>
    </subcellularLocation>
</comment>
<comment type="caution">
    <text evidence="14">The sequence shown here is derived from an EMBL/GenBank/DDBJ whole genome shotgun (WGS) entry which is preliminary data.</text>
</comment>
<keyword evidence="9 11" id="KW-0472">Membrane</keyword>
<evidence type="ECO:0000313" key="14">
    <source>
        <dbReference type="EMBL" id="MDT0415555.1"/>
    </source>
</evidence>
<evidence type="ECO:0000259" key="12">
    <source>
        <dbReference type="PROSITE" id="PS50893"/>
    </source>
</evidence>
<evidence type="ECO:0000256" key="2">
    <source>
        <dbReference type="ARBA" id="ARBA00022448"/>
    </source>
</evidence>
<dbReference type="InterPro" id="IPR027417">
    <property type="entry name" value="P-loop_NTPase"/>
</dbReference>
<dbReference type="RefSeq" id="WP_052862445.1">
    <property type="nucleotide sequence ID" value="NZ_JAVRER010000009.1"/>
</dbReference>
<feature type="domain" description="ABC transporter" evidence="12">
    <location>
        <begin position="357"/>
        <end position="593"/>
    </location>
</feature>
<dbReference type="InterPro" id="IPR011527">
    <property type="entry name" value="ABC1_TM_dom"/>
</dbReference>
<evidence type="ECO:0000256" key="7">
    <source>
        <dbReference type="ARBA" id="ARBA00022840"/>
    </source>
</evidence>
<evidence type="ECO:0000256" key="10">
    <source>
        <dbReference type="ARBA" id="ARBA00023455"/>
    </source>
</evidence>
<reference evidence="15" key="1">
    <citation type="submission" date="2023-07" db="EMBL/GenBank/DDBJ databases">
        <title>30 novel species of actinomycetes from the DSMZ collection.</title>
        <authorList>
            <person name="Nouioui I."/>
        </authorList>
    </citation>
    <scope>NUCLEOTIDE SEQUENCE [LARGE SCALE GENOMIC DNA]</scope>
    <source>
        <strain evidence="15">DSM 41982</strain>
    </source>
</reference>
<dbReference type="PROSITE" id="PS50893">
    <property type="entry name" value="ABC_TRANSPORTER_2"/>
    <property type="match status" value="1"/>
</dbReference>
<dbReference type="Proteomes" id="UP001183607">
    <property type="component" value="Unassembled WGS sequence"/>
</dbReference>
<accession>A0ABD5E279</accession>
<keyword evidence="3" id="KW-1003">Cell membrane</keyword>
<sequence>MRQNPPPSAVRKPPLDHAYVGEHPLRTLGYLLRPDRGRLTLAVLVFAVKHIPVWLLPLVTARIIDVVVDRKPVSELWWNTAAVLFVLLLNFPLNMYFARLLSLSIRRTGTELRGALCHRMQHLSIGYHSRVSAEVLQTKVVRDVEALETMLQQTANNGLGAVMTLLGGLAVIGFQAPIALPLFLVVVPLAALLVRRLRGRIRADNEAFRVEVERLSTRVGEMTTLIPITRAHALERTALRRVDSSLQRVLTAGFRLDMLGGRFGALSWILLNVMAVAFLSGSALVAYYGLFGISPGDVVMISTFFTGLTASLTALLNLMPIVSRGLESVRSVGEVLQAPDLEVNEGKTDAGEVTGSFAFDAVGFRYPDAAEHSVRDFSLSVRAGETVALVGGSGAGKSTVLNLVIGFIRPSAGRILLDGEDIAGLDLRTYRKFLSVVPQESILFEGSIRENVSYGMDGEVPDERIREALAAANALEFVDRMPQGVETVVGARGARLSGGQKQRLAIARALVRDPKVLVLDEATSALDNQSEALVQEALERLMRGRTVFVVAHRLSTIQHADRIVVMDRGRLVEVGTHEELLAGTGPYATTLQPRAYSR</sequence>
<feature type="transmembrane region" description="Helical" evidence="11">
    <location>
        <begin position="265"/>
        <end position="288"/>
    </location>
</feature>
<dbReference type="CDD" id="cd07346">
    <property type="entry name" value="ABC_6TM_exporters"/>
    <property type="match status" value="1"/>
</dbReference>
<evidence type="ECO:0000259" key="13">
    <source>
        <dbReference type="PROSITE" id="PS50929"/>
    </source>
</evidence>
<dbReference type="SUPFAM" id="SSF52540">
    <property type="entry name" value="P-loop containing nucleoside triphosphate hydrolases"/>
    <property type="match status" value="1"/>
</dbReference>
<dbReference type="PROSITE" id="PS50929">
    <property type="entry name" value="ABC_TM1F"/>
    <property type="match status" value="1"/>
</dbReference>
<dbReference type="Pfam" id="PF00664">
    <property type="entry name" value="ABC_membrane"/>
    <property type="match status" value="1"/>
</dbReference>
<dbReference type="FunFam" id="3.40.50.300:FF:000221">
    <property type="entry name" value="Multidrug ABC transporter ATP-binding protein"/>
    <property type="match status" value="1"/>
</dbReference>
<dbReference type="AlphaFoldDB" id="A0ABD5E279"/>
<feature type="transmembrane region" description="Helical" evidence="11">
    <location>
        <begin position="76"/>
        <end position="97"/>
    </location>
</feature>
<keyword evidence="5 11" id="KW-0812">Transmembrane</keyword>
<dbReference type="InterPro" id="IPR039421">
    <property type="entry name" value="Type_1_exporter"/>
</dbReference>
<evidence type="ECO:0000256" key="5">
    <source>
        <dbReference type="ARBA" id="ARBA00022692"/>
    </source>
</evidence>
<dbReference type="SMART" id="SM00382">
    <property type="entry name" value="AAA"/>
    <property type="match status" value="1"/>
</dbReference>
<keyword evidence="7 14" id="KW-0067">ATP-binding</keyword>
<keyword evidence="8 11" id="KW-1133">Transmembrane helix</keyword>
<organism evidence="14 15">
    <name type="scientific">Streptomyces evansiae</name>
    <dbReference type="NCBI Taxonomy" id="3075535"/>
    <lineage>
        <taxon>Bacteria</taxon>
        <taxon>Bacillati</taxon>
        <taxon>Actinomycetota</taxon>
        <taxon>Actinomycetes</taxon>
        <taxon>Kitasatosporales</taxon>
        <taxon>Streptomycetaceae</taxon>
        <taxon>Streptomyces</taxon>
    </lineage>
</organism>
<comment type="similarity">
    <text evidence="10">Belongs to the ABC transporter superfamily. Siderophore-Fe(3+) uptake transporter (SIUT) (TC 3.A.1.21) family.</text>
</comment>
<dbReference type="Gene3D" id="3.40.50.300">
    <property type="entry name" value="P-loop containing nucleotide triphosphate hydrolases"/>
    <property type="match status" value="1"/>
</dbReference>
<feature type="domain" description="ABC transmembrane type-1" evidence="13">
    <location>
        <begin position="55"/>
        <end position="324"/>
    </location>
</feature>
<dbReference type="PANTHER" id="PTHR43394">
    <property type="entry name" value="ATP-DEPENDENT PERMEASE MDL1, MITOCHONDRIAL"/>
    <property type="match status" value="1"/>
</dbReference>
<dbReference type="PANTHER" id="PTHR43394:SF1">
    <property type="entry name" value="ATP-BINDING CASSETTE SUB-FAMILY B MEMBER 10, MITOCHONDRIAL"/>
    <property type="match status" value="1"/>
</dbReference>
<dbReference type="PROSITE" id="PS00211">
    <property type="entry name" value="ABC_TRANSPORTER_1"/>
    <property type="match status" value="1"/>
</dbReference>
<evidence type="ECO:0000313" key="15">
    <source>
        <dbReference type="Proteomes" id="UP001183607"/>
    </source>
</evidence>
<evidence type="ECO:0000256" key="1">
    <source>
        <dbReference type="ARBA" id="ARBA00004429"/>
    </source>
</evidence>
<dbReference type="GO" id="GO:0055085">
    <property type="term" value="P:transmembrane transport"/>
    <property type="evidence" value="ECO:0007669"/>
    <property type="project" value="UniProtKB-ARBA"/>
</dbReference>
<feature type="transmembrane region" description="Helical" evidence="11">
    <location>
        <begin position="39"/>
        <end position="64"/>
    </location>
</feature>
<gene>
    <name evidence="14" type="ORF">RM574_08625</name>
</gene>
<protein>
    <submittedName>
        <fullName evidence="14">ABC transporter ATP-binding protein</fullName>
    </submittedName>
</protein>
<dbReference type="GO" id="GO:0005524">
    <property type="term" value="F:ATP binding"/>
    <property type="evidence" value="ECO:0007669"/>
    <property type="project" value="UniProtKB-KW"/>
</dbReference>
<evidence type="ECO:0000256" key="11">
    <source>
        <dbReference type="SAM" id="Phobius"/>
    </source>
</evidence>
<evidence type="ECO:0000256" key="6">
    <source>
        <dbReference type="ARBA" id="ARBA00022741"/>
    </source>
</evidence>
<dbReference type="GO" id="GO:0005886">
    <property type="term" value="C:plasma membrane"/>
    <property type="evidence" value="ECO:0007669"/>
    <property type="project" value="UniProtKB-SubCell"/>
</dbReference>
<evidence type="ECO:0000256" key="8">
    <source>
        <dbReference type="ARBA" id="ARBA00022989"/>
    </source>
</evidence>
<dbReference type="InterPro" id="IPR017871">
    <property type="entry name" value="ABC_transporter-like_CS"/>
</dbReference>
<dbReference type="Gene3D" id="1.20.1560.10">
    <property type="entry name" value="ABC transporter type 1, transmembrane domain"/>
    <property type="match status" value="1"/>
</dbReference>
<name>A0ABD5E279_9ACTN</name>
<dbReference type="Pfam" id="PF00005">
    <property type="entry name" value="ABC_tran"/>
    <property type="match status" value="1"/>
</dbReference>
<dbReference type="InterPro" id="IPR003439">
    <property type="entry name" value="ABC_transporter-like_ATP-bd"/>
</dbReference>
<feature type="transmembrane region" description="Helical" evidence="11">
    <location>
        <begin position="178"/>
        <end position="194"/>
    </location>
</feature>
<evidence type="ECO:0000256" key="4">
    <source>
        <dbReference type="ARBA" id="ARBA00022519"/>
    </source>
</evidence>